<evidence type="ECO:0000313" key="3">
    <source>
        <dbReference type="Proteomes" id="UP000027195"/>
    </source>
</evidence>
<reference evidence="3" key="1">
    <citation type="journal article" date="2014" name="Proc. Natl. Acad. Sci. U.S.A.">
        <title>Extensive sampling of basidiomycete genomes demonstrates inadequacy of the white-rot/brown-rot paradigm for wood decay fungi.</title>
        <authorList>
            <person name="Riley R."/>
            <person name="Salamov A.A."/>
            <person name="Brown D.W."/>
            <person name="Nagy L.G."/>
            <person name="Floudas D."/>
            <person name="Held B.W."/>
            <person name="Levasseur A."/>
            <person name="Lombard V."/>
            <person name="Morin E."/>
            <person name="Otillar R."/>
            <person name="Lindquist E.A."/>
            <person name="Sun H."/>
            <person name="LaButti K.M."/>
            <person name="Schmutz J."/>
            <person name="Jabbour D."/>
            <person name="Luo H."/>
            <person name="Baker S.E."/>
            <person name="Pisabarro A.G."/>
            <person name="Walton J.D."/>
            <person name="Blanchette R.A."/>
            <person name="Henrissat B."/>
            <person name="Martin F."/>
            <person name="Cullen D."/>
            <person name="Hibbett D.S."/>
            <person name="Grigoriev I.V."/>
        </authorList>
    </citation>
    <scope>NUCLEOTIDE SEQUENCE [LARGE SCALE GENOMIC DNA]</scope>
    <source>
        <strain evidence="3">FD-172 SS1</strain>
    </source>
</reference>
<evidence type="ECO:0000256" key="1">
    <source>
        <dbReference type="SAM" id="MobiDB-lite"/>
    </source>
</evidence>
<keyword evidence="3" id="KW-1185">Reference proteome</keyword>
<protein>
    <submittedName>
        <fullName evidence="2">Uncharacterized protein</fullName>
    </submittedName>
</protein>
<accession>A0A067MKV2</accession>
<sequence>MAWWKSDVFNAILRLGSTLHVMENENLLTASASDAPNTVNLVSHGPEFAQSQFLYIDSYDCSKFKITVPLSSTSRATTVVEIHSDFEYSYPRYIVYRTSLPTLAPSGGPSSPHRVEHTTSHSPCSLRKGGHPKMVTSSGISLSPSSTVNLERFSKARAFNIRIGLICSPALSDPCQAAILLL</sequence>
<organism evidence="2 3">
    <name type="scientific">Botryobasidium botryosum (strain FD-172 SS1)</name>
    <dbReference type="NCBI Taxonomy" id="930990"/>
    <lineage>
        <taxon>Eukaryota</taxon>
        <taxon>Fungi</taxon>
        <taxon>Dikarya</taxon>
        <taxon>Basidiomycota</taxon>
        <taxon>Agaricomycotina</taxon>
        <taxon>Agaricomycetes</taxon>
        <taxon>Cantharellales</taxon>
        <taxon>Botryobasidiaceae</taxon>
        <taxon>Botryobasidium</taxon>
    </lineage>
</organism>
<dbReference type="AlphaFoldDB" id="A0A067MKV2"/>
<dbReference type="HOGENOM" id="CLU_1481754_0_0_1"/>
<dbReference type="Proteomes" id="UP000027195">
    <property type="component" value="Unassembled WGS sequence"/>
</dbReference>
<evidence type="ECO:0000313" key="2">
    <source>
        <dbReference type="EMBL" id="KDQ12206.1"/>
    </source>
</evidence>
<gene>
    <name evidence="2" type="ORF">BOTBODRAFT_426567</name>
</gene>
<proteinExistence type="predicted"/>
<name>A0A067MKV2_BOTB1</name>
<feature type="region of interest" description="Disordered" evidence="1">
    <location>
        <begin position="105"/>
        <end position="128"/>
    </location>
</feature>
<dbReference type="InParanoid" id="A0A067MKV2"/>
<dbReference type="EMBL" id="KL198052">
    <property type="protein sequence ID" value="KDQ12206.1"/>
    <property type="molecule type" value="Genomic_DNA"/>
</dbReference>